<evidence type="ECO:0000313" key="3">
    <source>
        <dbReference type="Proteomes" id="UP001153404"/>
    </source>
</evidence>
<dbReference type="Pfam" id="PF00551">
    <property type="entry name" value="Formyl_trans_N"/>
    <property type="match status" value="1"/>
</dbReference>
<keyword evidence="3" id="KW-1185">Reference proteome</keyword>
<dbReference type="RefSeq" id="WP_277534788.1">
    <property type="nucleotide sequence ID" value="NZ_JAPDIA010000007.1"/>
</dbReference>
<feature type="domain" description="Formyl transferase N-terminal" evidence="1">
    <location>
        <begin position="32"/>
        <end position="175"/>
    </location>
</feature>
<evidence type="ECO:0000313" key="2">
    <source>
        <dbReference type="EMBL" id="MDG0811898.1"/>
    </source>
</evidence>
<dbReference type="Gene3D" id="3.40.50.170">
    <property type="entry name" value="Formyl transferase, N-terminal domain"/>
    <property type="match status" value="1"/>
</dbReference>
<protein>
    <submittedName>
        <fullName evidence="2">Formyltransferase family protein</fullName>
    </submittedName>
</protein>
<dbReference type="InterPro" id="IPR002376">
    <property type="entry name" value="Formyl_transf_N"/>
</dbReference>
<accession>A0A9X4KWN8</accession>
<proteinExistence type="predicted"/>
<dbReference type="Proteomes" id="UP001153404">
    <property type="component" value="Unassembled WGS sequence"/>
</dbReference>
<sequence length="248" mass="27883">MNILQEFVLLGTNSARTKAYLQIMAKAGYRPGSVVLMAADPDKIYQERIEYHESAIDFNANSDYFNLKEPVLVTLERLQLPYQVLLTDSVNSIETKQALEKSLASYVIYSGFGGQIVKKEVLALGKRFLHIHPGVVPTYRGSTTVYYSLLKEGRIGASAIFLEEQIDAGPIIKTKWFELKNIHPDLDYIVDPFIRADLLKEVISDYLNIGYFQERSQSKEMGETYYIIHPVLKHISILGLGSKGGGGE</sequence>
<dbReference type="InterPro" id="IPR036477">
    <property type="entry name" value="Formyl_transf_N_sf"/>
</dbReference>
<dbReference type="EMBL" id="JAPDIA010000007">
    <property type="protein sequence ID" value="MDG0811898.1"/>
    <property type="molecule type" value="Genomic_DNA"/>
</dbReference>
<comment type="caution">
    <text evidence="2">The sequence shown here is derived from an EMBL/GenBank/DDBJ whole genome shotgun (WGS) entry which is preliminary data.</text>
</comment>
<gene>
    <name evidence="2" type="ORF">OMP40_22885</name>
</gene>
<dbReference type="AlphaFoldDB" id="A0A9X4KWN8"/>
<dbReference type="SUPFAM" id="SSF53328">
    <property type="entry name" value="Formyltransferase"/>
    <property type="match status" value="1"/>
</dbReference>
<reference evidence="2" key="1">
    <citation type="submission" date="2022-10" db="EMBL/GenBank/DDBJ databases">
        <title>Comparative genomic analysis of Cohnella hashimotonis sp. nov., isolated from the International Space Station.</title>
        <authorList>
            <person name="Simpson A."/>
            <person name="Venkateswaran K."/>
        </authorList>
    </citation>
    <scope>NUCLEOTIDE SEQUENCE</scope>
    <source>
        <strain evidence="2">DSM 28161</strain>
    </source>
</reference>
<organism evidence="2 3">
    <name type="scientific">Cohnella rhizosphaerae</name>
    <dbReference type="NCBI Taxonomy" id="1457232"/>
    <lineage>
        <taxon>Bacteria</taxon>
        <taxon>Bacillati</taxon>
        <taxon>Bacillota</taxon>
        <taxon>Bacilli</taxon>
        <taxon>Bacillales</taxon>
        <taxon>Paenibacillaceae</taxon>
        <taxon>Cohnella</taxon>
    </lineage>
</organism>
<evidence type="ECO:0000259" key="1">
    <source>
        <dbReference type="Pfam" id="PF00551"/>
    </source>
</evidence>
<name>A0A9X4KWN8_9BACL</name>